<proteinExistence type="predicted"/>
<gene>
    <name evidence="4" type="ORF">SAMN05660836_00533</name>
</gene>
<keyword evidence="5" id="KW-1185">Reference proteome</keyword>
<evidence type="ECO:0000259" key="3">
    <source>
        <dbReference type="PROSITE" id="PS51832"/>
    </source>
</evidence>
<dbReference type="PANTHER" id="PTHR45228">
    <property type="entry name" value="CYCLIC DI-GMP PHOSPHODIESTERASE TM_0186-RELATED"/>
    <property type="match status" value="1"/>
</dbReference>
<dbReference type="Pfam" id="PF13487">
    <property type="entry name" value="HD_5"/>
    <property type="match status" value="1"/>
</dbReference>
<accession>A0A1I4RBP9</accession>
<dbReference type="STRING" id="39841.SAMN05660836_00533"/>
<dbReference type="InterPro" id="IPR001789">
    <property type="entry name" value="Sig_transdc_resp-reg_receiver"/>
</dbReference>
<dbReference type="PROSITE" id="PS50110">
    <property type="entry name" value="RESPONSE_REGULATORY"/>
    <property type="match status" value="1"/>
</dbReference>
<protein>
    <submittedName>
        <fullName evidence="4">Putative two-component system response regulator</fullName>
    </submittedName>
</protein>
<dbReference type="SUPFAM" id="SSF109604">
    <property type="entry name" value="HD-domain/PDEase-like"/>
    <property type="match status" value="1"/>
</dbReference>
<dbReference type="EMBL" id="FOUU01000001">
    <property type="protein sequence ID" value="SFM49718.1"/>
    <property type="molecule type" value="Genomic_DNA"/>
</dbReference>
<dbReference type="CDD" id="cd00077">
    <property type="entry name" value="HDc"/>
    <property type="match status" value="1"/>
</dbReference>
<dbReference type="Gene3D" id="1.10.3210.10">
    <property type="entry name" value="Hypothetical protein af1432"/>
    <property type="match status" value="1"/>
</dbReference>
<name>A0A1I4RBP9_9BACT</name>
<dbReference type="SUPFAM" id="SSF52172">
    <property type="entry name" value="CheY-like"/>
    <property type="match status" value="1"/>
</dbReference>
<dbReference type="InterPro" id="IPR052020">
    <property type="entry name" value="Cyclic_di-GMP/3'3'-cGAMP_PDE"/>
</dbReference>
<keyword evidence="1" id="KW-0597">Phosphoprotein</keyword>
<dbReference type="SMART" id="SM00471">
    <property type="entry name" value="HDc"/>
    <property type="match status" value="1"/>
</dbReference>
<dbReference type="InterPro" id="IPR011006">
    <property type="entry name" value="CheY-like_superfamily"/>
</dbReference>
<reference evidence="4 5" key="1">
    <citation type="submission" date="2016-10" db="EMBL/GenBank/DDBJ databases">
        <authorList>
            <person name="de Groot N.N."/>
        </authorList>
    </citation>
    <scope>NUCLEOTIDE SEQUENCE [LARGE SCALE GENOMIC DNA]</scope>
    <source>
        <strain evidence="4 5">DSM 9990</strain>
    </source>
</reference>
<dbReference type="AlphaFoldDB" id="A0A1I4RBP9"/>
<dbReference type="PANTHER" id="PTHR45228:SF5">
    <property type="entry name" value="CYCLIC DI-GMP PHOSPHODIESTERASE VC_1348-RELATED"/>
    <property type="match status" value="1"/>
</dbReference>
<sequence length="373" mass="41752">MDLKASGGIIGGVEGRPAGEIVVVDDMKESLEMITTLLSRRGYSVRGFTDGVSALAYCKENPPDLVLLDINMPGMNGYEVCRSIKQIPTLRDVPIIFVSGLHEEGNIVAGFESGSVDYVEKPFRTNELLARVETHLKIHRMKRELEAYSHHLEFLVRQKVEELTQAYKATIFAMAKLAEYRDDATGHHLERVREYSRLLAEQLARMGHYSEVVTPRFIENIFEASPLHDIGKVAIPDSILLKPGRLTDEEMEIMKQHTVIGASALRDVLRMHPKNEFIAMGIEIAMSHHERWDGMGYPAGLAGDSIPLAARIVAVSDVYDALRSRRPYKAPLPHSNAVGIILAEKGTHFDPLVIDAFVEIQNEFERIAERLSD</sequence>
<evidence type="ECO:0000259" key="2">
    <source>
        <dbReference type="PROSITE" id="PS50110"/>
    </source>
</evidence>
<dbReference type="Gene3D" id="3.40.50.2300">
    <property type="match status" value="1"/>
</dbReference>
<feature type="domain" description="Response regulatory" evidence="2">
    <location>
        <begin position="20"/>
        <end position="136"/>
    </location>
</feature>
<dbReference type="OrthoDB" id="9769359at2"/>
<dbReference type="Pfam" id="PF00072">
    <property type="entry name" value="Response_reg"/>
    <property type="match status" value="1"/>
</dbReference>
<dbReference type="SMART" id="SM00448">
    <property type="entry name" value="REC"/>
    <property type="match status" value="1"/>
</dbReference>
<organism evidence="4 5">
    <name type="scientific">Thermodesulforhabdus norvegica</name>
    <dbReference type="NCBI Taxonomy" id="39841"/>
    <lineage>
        <taxon>Bacteria</taxon>
        <taxon>Pseudomonadati</taxon>
        <taxon>Thermodesulfobacteriota</taxon>
        <taxon>Syntrophobacteria</taxon>
        <taxon>Syntrophobacterales</taxon>
        <taxon>Thermodesulforhabdaceae</taxon>
        <taxon>Thermodesulforhabdus</taxon>
    </lineage>
</organism>
<dbReference type="RefSeq" id="WP_093393262.1">
    <property type="nucleotide sequence ID" value="NZ_FOUU01000001.1"/>
</dbReference>
<dbReference type="PROSITE" id="PS51832">
    <property type="entry name" value="HD_GYP"/>
    <property type="match status" value="1"/>
</dbReference>
<feature type="modified residue" description="4-aspartylphosphate" evidence="1">
    <location>
        <position position="69"/>
    </location>
</feature>
<evidence type="ECO:0000256" key="1">
    <source>
        <dbReference type="PROSITE-ProRule" id="PRU00169"/>
    </source>
</evidence>
<dbReference type="Proteomes" id="UP000199611">
    <property type="component" value="Unassembled WGS sequence"/>
</dbReference>
<evidence type="ECO:0000313" key="4">
    <source>
        <dbReference type="EMBL" id="SFM49718.1"/>
    </source>
</evidence>
<dbReference type="GO" id="GO:0000160">
    <property type="term" value="P:phosphorelay signal transduction system"/>
    <property type="evidence" value="ECO:0007669"/>
    <property type="project" value="InterPro"/>
</dbReference>
<dbReference type="InterPro" id="IPR003607">
    <property type="entry name" value="HD/PDEase_dom"/>
</dbReference>
<evidence type="ECO:0000313" key="5">
    <source>
        <dbReference type="Proteomes" id="UP000199611"/>
    </source>
</evidence>
<feature type="domain" description="HD-GYP" evidence="3">
    <location>
        <begin position="163"/>
        <end position="373"/>
    </location>
</feature>
<dbReference type="InterPro" id="IPR037522">
    <property type="entry name" value="HD_GYP_dom"/>
</dbReference>